<keyword evidence="7 13" id="KW-1133">Transmembrane helix</keyword>
<keyword evidence="10" id="KW-0594">Phospholipid biosynthesis</keyword>
<keyword evidence="11" id="KW-1208">Phospholipid metabolism</keyword>
<dbReference type="SUPFAM" id="SSF56024">
    <property type="entry name" value="Phospholipase D/nuclease"/>
    <property type="match status" value="2"/>
</dbReference>
<dbReference type="PANTHER" id="PTHR21248">
    <property type="entry name" value="CARDIOLIPIN SYNTHASE"/>
    <property type="match status" value="1"/>
</dbReference>
<proteinExistence type="predicted"/>
<sequence length="397" mass="46135">MVLMMIVAIILLLVIWMTVDFRLGMKKQQREARRYVQEIRKGQCEILTTGHDLFKKMIDDIHNAEKHVHMLFYIFREDHIGNQVLKALKEKAKEGVEVRLLLDRVGCDLSKKKRQELKKAGVKFAHSHPPKFPYLFFTLNRRNHRKITVIDGHLGYIGGYNVGDEYLGRKPKFGDWRDIHLRIQGDGCQDLQEQFLEDWVVATREKLNTDFYYPVLQQGDHELKIIPSDGAFLEESFIDFIKKAEDSIYIGTPYFIPGKEIKTALIEAAKRGVDVKVIVPKQGDHPLVKEAAFPYFQPLLEAGCEVYRYYRGFYHAKTIVIDKKVCDIGTANIDNRSFHINHEINCLIFDREFIKDVIAVMDHDISISERLTVEQLKNRSFFHKSKEKIASALSPLL</sequence>
<dbReference type="PROSITE" id="PS50035">
    <property type="entry name" value="PLD"/>
    <property type="match status" value="2"/>
</dbReference>
<dbReference type="CDD" id="cd09112">
    <property type="entry name" value="PLDc_CLS_2"/>
    <property type="match status" value="1"/>
</dbReference>
<evidence type="ECO:0000256" key="1">
    <source>
        <dbReference type="ARBA" id="ARBA00004236"/>
    </source>
</evidence>
<name>A0A4Q0VVT2_9BACI</name>
<evidence type="ECO:0000256" key="6">
    <source>
        <dbReference type="ARBA" id="ARBA00022737"/>
    </source>
</evidence>
<evidence type="ECO:0000256" key="5">
    <source>
        <dbReference type="ARBA" id="ARBA00022692"/>
    </source>
</evidence>
<keyword evidence="5 13" id="KW-0812">Transmembrane</keyword>
<dbReference type="InterPro" id="IPR022924">
    <property type="entry name" value="Cardiolipin_synthase"/>
</dbReference>
<dbReference type="SMART" id="SM00155">
    <property type="entry name" value="PLDc"/>
    <property type="match status" value="2"/>
</dbReference>
<evidence type="ECO:0000256" key="2">
    <source>
        <dbReference type="ARBA" id="ARBA00022475"/>
    </source>
</evidence>
<accession>A0A4Q0VVT2</accession>
<dbReference type="Proteomes" id="UP000290649">
    <property type="component" value="Unassembled WGS sequence"/>
</dbReference>
<dbReference type="GO" id="GO:0005886">
    <property type="term" value="C:plasma membrane"/>
    <property type="evidence" value="ECO:0007669"/>
    <property type="project" value="UniProtKB-SubCell"/>
</dbReference>
<keyword evidence="9 13" id="KW-0472">Membrane</keyword>
<evidence type="ECO:0000259" key="14">
    <source>
        <dbReference type="PROSITE" id="PS50035"/>
    </source>
</evidence>
<dbReference type="EMBL" id="QOUX01000021">
    <property type="protein sequence ID" value="RXJ02732.1"/>
    <property type="molecule type" value="Genomic_DNA"/>
</dbReference>
<dbReference type="Pfam" id="PF13091">
    <property type="entry name" value="PLDc_2"/>
    <property type="match status" value="2"/>
</dbReference>
<keyword evidence="8" id="KW-0443">Lipid metabolism</keyword>
<dbReference type="RefSeq" id="WP_129077240.1">
    <property type="nucleotide sequence ID" value="NZ_QOUX01000021.1"/>
</dbReference>
<evidence type="ECO:0000256" key="9">
    <source>
        <dbReference type="ARBA" id="ARBA00023136"/>
    </source>
</evidence>
<dbReference type="InterPro" id="IPR025202">
    <property type="entry name" value="PLD-like_dom"/>
</dbReference>
<evidence type="ECO:0000313" key="16">
    <source>
        <dbReference type="Proteomes" id="UP000290649"/>
    </source>
</evidence>
<dbReference type="OrthoDB" id="9762009at2"/>
<dbReference type="FunFam" id="3.30.870.10:FF:000014">
    <property type="entry name" value="Cardiolipin synthase"/>
    <property type="match status" value="1"/>
</dbReference>
<evidence type="ECO:0000256" key="12">
    <source>
        <dbReference type="NCBIfam" id="TIGR04265"/>
    </source>
</evidence>
<dbReference type="CDD" id="cd09110">
    <property type="entry name" value="PLDc_CLS_1"/>
    <property type="match status" value="1"/>
</dbReference>
<dbReference type="Gene3D" id="3.30.870.10">
    <property type="entry name" value="Endonuclease Chain A"/>
    <property type="match status" value="2"/>
</dbReference>
<feature type="domain" description="PLD phosphodiesterase" evidence="14">
    <location>
        <begin position="139"/>
        <end position="166"/>
    </location>
</feature>
<keyword evidence="4" id="KW-0808">Transferase</keyword>
<dbReference type="AlphaFoldDB" id="A0A4Q0VVT2"/>
<feature type="transmembrane region" description="Helical" evidence="13">
    <location>
        <begin position="6"/>
        <end position="25"/>
    </location>
</feature>
<keyword evidence="16" id="KW-1185">Reference proteome</keyword>
<dbReference type="InterPro" id="IPR001736">
    <property type="entry name" value="PLipase_D/transphosphatidylase"/>
</dbReference>
<dbReference type="GO" id="GO:0032049">
    <property type="term" value="P:cardiolipin biosynthetic process"/>
    <property type="evidence" value="ECO:0007669"/>
    <property type="project" value="UniProtKB-UniRule"/>
</dbReference>
<comment type="caution">
    <text evidence="15">The sequence shown here is derived from an EMBL/GenBank/DDBJ whole genome shotgun (WGS) entry which is preliminary data.</text>
</comment>
<dbReference type="EC" id="2.7.8.-" evidence="12"/>
<evidence type="ECO:0000256" key="7">
    <source>
        <dbReference type="ARBA" id="ARBA00022989"/>
    </source>
</evidence>
<evidence type="ECO:0000256" key="3">
    <source>
        <dbReference type="ARBA" id="ARBA00022516"/>
    </source>
</evidence>
<dbReference type="PANTHER" id="PTHR21248:SF7">
    <property type="entry name" value="MINOR CARDIOLIPIN SYNTHASE CLSB"/>
    <property type="match status" value="1"/>
</dbReference>
<keyword evidence="6" id="KW-0677">Repeat</keyword>
<comment type="subcellular location">
    <subcellularLocation>
        <location evidence="1">Cell membrane</location>
    </subcellularLocation>
</comment>
<evidence type="ECO:0000256" key="10">
    <source>
        <dbReference type="ARBA" id="ARBA00023209"/>
    </source>
</evidence>
<evidence type="ECO:0000256" key="4">
    <source>
        <dbReference type="ARBA" id="ARBA00022679"/>
    </source>
</evidence>
<organism evidence="15 16">
    <name type="scientific">Anaerobacillus alkaliphilus</name>
    <dbReference type="NCBI Taxonomy" id="1548597"/>
    <lineage>
        <taxon>Bacteria</taxon>
        <taxon>Bacillati</taxon>
        <taxon>Bacillota</taxon>
        <taxon>Bacilli</taxon>
        <taxon>Bacillales</taxon>
        <taxon>Bacillaceae</taxon>
        <taxon>Anaerobacillus</taxon>
    </lineage>
</organism>
<reference evidence="15 16" key="1">
    <citation type="journal article" date="2019" name="Int. J. Syst. Evol. Microbiol.">
        <title>Anaerobacillus alkaliphilus sp. nov., a novel alkaliphilic and moderately halophilic bacterium.</title>
        <authorList>
            <person name="Borsodi A.K."/>
            <person name="Aszalos J.M."/>
            <person name="Bihari P."/>
            <person name="Nagy I."/>
            <person name="Schumann P."/>
            <person name="Sproer C."/>
            <person name="Kovacs A.L."/>
            <person name="Boka K."/>
            <person name="Dobosy P."/>
            <person name="Ovari M."/>
            <person name="Szili-Kovacs T."/>
            <person name="Toth E."/>
        </authorList>
    </citation>
    <scope>NUCLEOTIDE SEQUENCE [LARGE SCALE GENOMIC DNA]</scope>
    <source>
        <strain evidence="15 16">B16-10</strain>
    </source>
</reference>
<feature type="domain" description="PLD phosphodiesterase" evidence="14">
    <location>
        <begin position="310"/>
        <end position="337"/>
    </location>
</feature>
<gene>
    <name evidence="15" type="primary">cls</name>
    <name evidence="15" type="ORF">DS745_05315</name>
</gene>
<dbReference type="GO" id="GO:0008808">
    <property type="term" value="F:cardiolipin synthase activity"/>
    <property type="evidence" value="ECO:0007669"/>
    <property type="project" value="UniProtKB-UniRule"/>
</dbReference>
<evidence type="ECO:0000256" key="13">
    <source>
        <dbReference type="SAM" id="Phobius"/>
    </source>
</evidence>
<keyword evidence="3" id="KW-0444">Lipid biosynthesis</keyword>
<protein>
    <recommendedName>
        <fullName evidence="12">Cardiolipin synthase</fullName>
        <ecNumber evidence="12">2.7.8.-</ecNumber>
    </recommendedName>
</protein>
<dbReference type="NCBIfam" id="TIGR04265">
    <property type="entry name" value="bac_cardiolipin"/>
    <property type="match status" value="1"/>
</dbReference>
<evidence type="ECO:0000256" key="11">
    <source>
        <dbReference type="ARBA" id="ARBA00023264"/>
    </source>
</evidence>
<keyword evidence="2" id="KW-1003">Cell membrane</keyword>
<evidence type="ECO:0000313" key="15">
    <source>
        <dbReference type="EMBL" id="RXJ02732.1"/>
    </source>
</evidence>
<evidence type="ECO:0000256" key="8">
    <source>
        <dbReference type="ARBA" id="ARBA00023098"/>
    </source>
</evidence>